<evidence type="ECO:0008006" key="4">
    <source>
        <dbReference type="Google" id="ProtNLM"/>
    </source>
</evidence>
<feature type="transmembrane region" description="Helical" evidence="1">
    <location>
        <begin position="123"/>
        <end position="143"/>
    </location>
</feature>
<protein>
    <recommendedName>
        <fullName evidence="4">DUF3429 domain-containing protein</fullName>
    </recommendedName>
</protein>
<accession>A0ABN6WMH5</accession>
<keyword evidence="1" id="KW-0812">Transmembrane</keyword>
<keyword evidence="3" id="KW-1185">Reference proteome</keyword>
<dbReference type="EMBL" id="AP027271">
    <property type="protein sequence ID" value="BDX01933.1"/>
    <property type="molecule type" value="Genomic_DNA"/>
</dbReference>
<dbReference type="Pfam" id="PF11911">
    <property type="entry name" value="DUF3429"/>
    <property type="match status" value="1"/>
</dbReference>
<proteinExistence type="predicted"/>
<gene>
    <name evidence="2" type="ORF">MACH16_06810</name>
</gene>
<evidence type="ECO:0000313" key="3">
    <source>
        <dbReference type="Proteomes" id="UP001307608"/>
    </source>
</evidence>
<feature type="transmembrane region" description="Helical" evidence="1">
    <location>
        <begin position="95"/>
        <end position="111"/>
    </location>
</feature>
<evidence type="ECO:0000313" key="2">
    <source>
        <dbReference type="EMBL" id="BDX01933.1"/>
    </source>
</evidence>
<feature type="transmembrane region" description="Helical" evidence="1">
    <location>
        <begin position="72"/>
        <end position="89"/>
    </location>
</feature>
<keyword evidence="1" id="KW-1133">Transmembrane helix</keyword>
<dbReference type="RefSeq" id="WP_338265391.1">
    <property type="nucleotide sequence ID" value="NZ_AP027271.1"/>
</dbReference>
<feature type="transmembrane region" description="Helical" evidence="1">
    <location>
        <begin position="38"/>
        <end position="60"/>
    </location>
</feature>
<name>A0ABN6WMH5_9GAMM</name>
<evidence type="ECO:0000256" key="1">
    <source>
        <dbReference type="SAM" id="Phobius"/>
    </source>
</evidence>
<organism evidence="2 3">
    <name type="scientific">Marinomonas pontica</name>
    <dbReference type="NCBI Taxonomy" id="264739"/>
    <lineage>
        <taxon>Bacteria</taxon>
        <taxon>Pseudomonadati</taxon>
        <taxon>Pseudomonadota</taxon>
        <taxon>Gammaproteobacteria</taxon>
        <taxon>Oceanospirillales</taxon>
        <taxon>Oceanospirillaceae</taxon>
        <taxon>Marinomonas</taxon>
    </lineage>
</organism>
<dbReference type="InterPro" id="IPR021836">
    <property type="entry name" value="DUF3429"/>
</dbReference>
<keyword evidence="1" id="KW-0472">Membrane</keyword>
<dbReference type="Proteomes" id="UP001307608">
    <property type="component" value="Chromosome"/>
</dbReference>
<reference evidence="2 3" key="1">
    <citation type="submission" date="2023-01" db="EMBL/GenBank/DDBJ databases">
        <title>Complete genome sequence of Marinomonas pontica strain 200518_36.</title>
        <authorList>
            <person name="Ueki S."/>
            <person name="Gajardo G."/>
            <person name="Maruyama F."/>
        </authorList>
    </citation>
    <scope>NUCLEOTIDE SEQUENCE [LARGE SCALE GENOMIC DNA]</scope>
    <source>
        <strain evidence="2 3">200518_36</strain>
    </source>
</reference>
<sequence length="146" mass="16384">MRSYKPVVITLATLSILPFLLATYLNLANDTLFGKTGVTFFATYGAIILSFISGVLWGRVIEQPEHNTGKTLLISSNIILLSAWCSLLMNTPELSVVLLLLGFISLYWIEARWLKPTKTIKPYLSMNFGLTSIVCVMHLLVLYPHY</sequence>